<dbReference type="OrthoDB" id="9808367at2"/>
<keyword evidence="3" id="KW-0479">Metal-binding</keyword>
<comment type="similarity">
    <text evidence="2">Belongs to the histone deacetylase family.</text>
</comment>
<dbReference type="InterPro" id="IPR023696">
    <property type="entry name" value="Ureohydrolase_dom_sf"/>
</dbReference>
<evidence type="ECO:0000256" key="1">
    <source>
        <dbReference type="ARBA" id="ARBA00001947"/>
    </source>
</evidence>
<evidence type="ECO:0000256" key="2">
    <source>
        <dbReference type="ARBA" id="ARBA00005947"/>
    </source>
</evidence>
<organism evidence="7 8">
    <name type="scientific">Aliiruegeria lutimaris</name>
    <dbReference type="NCBI Taxonomy" id="571298"/>
    <lineage>
        <taxon>Bacteria</taxon>
        <taxon>Pseudomonadati</taxon>
        <taxon>Pseudomonadota</taxon>
        <taxon>Alphaproteobacteria</taxon>
        <taxon>Rhodobacterales</taxon>
        <taxon>Roseobacteraceae</taxon>
        <taxon>Aliiruegeria</taxon>
    </lineage>
</organism>
<gene>
    <name evidence="7" type="ORF">SAMN04488026_101553</name>
</gene>
<evidence type="ECO:0000256" key="4">
    <source>
        <dbReference type="ARBA" id="ARBA00022801"/>
    </source>
</evidence>
<reference evidence="7 8" key="1">
    <citation type="submission" date="2016-10" db="EMBL/GenBank/DDBJ databases">
        <authorList>
            <person name="de Groot N.N."/>
        </authorList>
    </citation>
    <scope>NUCLEOTIDE SEQUENCE [LARGE SCALE GENOMIC DNA]</scope>
    <source>
        <strain evidence="7 8">DSM 25294</strain>
    </source>
</reference>
<evidence type="ECO:0000256" key="3">
    <source>
        <dbReference type="ARBA" id="ARBA00022723"/>
    </source>
</evidence>
<proteinExistence type="inferred from homology"/>
<comment type="cofactor">
    <cofactor evidence="1">
        <name>Zn(2+)</name>
        <dbReference type="ChEBI" id="CHEBI:29105"/>
    </cofactor>
</comment>
<accession>A0A1G8SMB4</accession>
<dbReference type="PRINTS" id="PR01270">
    <property type="entry name" value="HDASUPER"/>
</dbReference>
<dbReference type="GO" id="GO:0040029">
    <property type="term" value="P:epigenetic regulation of gene expression"/>
    <property type="evidence" value="ECO:0007669"/>
    <property type="project" value="TreeGrafter"/>
</dbReference>
<sequence length="343" mass="36835">MKVFFSEEHRRHFPQAELCGGEFVTPFERPSRVEYVLGRLKEQGLTDIVAPGPVDMAPIRTLCDPGYLDFLENAWDEWKAEGFAGEVIAANFPARRMQISRPPRNIDGKVGYYSLASETALTNGTWAAALSSAASAQAAQAHVAAGAKSAFALCRPPGHHATADMFGGYCFLNNAALVAEAFRRDGAGRVAILDIDFHHGNGTQDIFYGRGDVFFASLHGAPEDAFPYFLGYADETGIGAGEGANANYPMLPGTAYDVWSGALDTALARIRAFGAEALVISLGTDAYKDDPISFFKLDCPDFLDAGRRIGSHGLPTVFCMEGGYAIQQVGINTVNVLEGFLDA</sequence>
<dbReference type="EMBL" id="FNEK01000015">
    <property type="protein sequence ID" value="SDJ30396.1"/>
    <property type="molecule type" value="Genomic_DNA"/>
</dbReference>
<keyword evidence="5" id="KW-0862">Zinc</keyword>
<dbReference type="GO" id="GO:0046872">
    <property type="term" value="F:metal ion binding"/>
    <property type="evidence" value="ECO:0007669"/>
    <property type="project" value="UniProtKB-KW"/>
</dbReference>
<dbReference type="PANTHER" id="PTHR10625">
    <property type="entry name" value="HISTONE DEACETYLASE HDAC1-RELATED"/>
    <property type="match status" value="1"/>
</dbReference>
<keyword evidence="4" id="KW-0378">Hydrolase</keyword>
<evidence type="ECO:0000313" key="7">
    <source>
        <dbReference type="EMBL" id="SDJ30396.1"/>
    </source>
</evidence>
<dbReference type="Pfam" id="PF00850">
    <property type="entry name" value="Hist_deacetyl"/>
    <property type="match status" value="1"/>
</dbReference>
<dbReference type="SUPFAM" id="SSF52768">
    <property type="entry name" value="Arginase/deacetylase"/>
    <property type="match status" value="1"/>
</dbReference>
<dbReference type="Gene3D" id="3.40.800.20">
    <property type="entry name" value="Histone deacetylase domain"/>
    <property type="match status" value="1"/>
</dbReference>
<dbReference type="AlphaFoldDB" id="A0A1G8SMB4"/>
<keyword evidence="8" id="KW-1185">Reference proteome</keyword>
<feature type="domain" description="Histone deacetylase" evidence="6">
    <location>
        <begin position="28"/>
        <end position="336"/>
    </location>
</feature>
<name>A0A1G8SMB4_9RHOB</name>
<dbReference type="InterPro" id="IPR023801">
    <property type="entry name" value="His_deacetylse_dom"/>
</dbReference>
<dbReference type="InterPro" id="IPR037138">
    <property type="entry name" value="His_deacetylse_dom_sf"/>
</dbReference>
<evidence type="ECO:0000256" key="5">
    <source>
        <dbReference type="ARBA" id="ARBA00022833"/>
    </source>
</evidence>
<dbReference type="Proteomes" id="UP000199382">
    <property type="component" value="Unassembled WGS sequence"/>
</dbReference>
<protein>
    <submittedName>
        <fullName evidence="7">Acetoin utilization deacetylase AcuC</fullName>
    </submittedName>
</protein>
<dbReference type="CDD" id="cd10001">
    <property type="entry name" value="HDAC_classII_APAH"/>
    <property type="match status" value="1"/>
</dbReference>
<dbReference type="InterPro" id="IPR000286">
    <property type="entry name" value="HDACs"/>
</dbReference>
<dbReference type="GO" id="GO:0016787">
    <property type="term" value="F:hydrolase activity"/>
    <property type="evidence" value="ECO:0007669"/>
    <property type="project" value="UniProtKB-KW"/>
</dbReference>
<dbReference type="GO" id="GO:0004407">
    <property type="term" value="F:histone deacetylase activity"/>
    <property type="evidence" value="ECO:0007669"/>
    <property type="project" value="TreeGrafter"/>
</dbReference>
<dbReference type="STRING" id="571298.SAMN04488026_101553"/>
<evidence type="ECO:0000313" key="8">
    <source>
        <dbReference type="Proteomes" id="UP000199382"/>
    </source>
</evidence>
<dbReference type="PANTHER" id="PTHR10625:SF17">
    <property type="entry name" value="HISTONE DEACETYLASE 8"/>
    <property type="match status" value="1"/>
</dbReference>
<evidence type="ECO:0000259" key="6">
    <source>
        <dbReference type="Pfam" id="PF00850"/>
    </source>
</evidence>
<dbReference type="RefSeq" id="WP_093154139.1">
    <property type="nucleotide sequence ID" value="NZ_FNEK01000015.1"/>
</dbReference>